<sequence length="90" mass="10509">MRSTTAKFLFVEDVMQILGISQSKAYQIMRKINRELEAEGYETIAGRVPRRRFCEKFYCGDELLDQPPRQTKERREHNGKTKATRKAAGQ</sequence>
<accession>A0A1Y4MWK1</accession>
<dbReference type="RefSeq" id="WP_338108036.1">
    <property type="nucleotide sequence ID" value="NZ_NFKP01000022.1"/>
</dbReference>
<name>A0A1Y4MWK1_9FIRM</name>
<dbReference type="EMBL" id="NFKP01000022">
    <property type="protein sequence ID" value="OUP68059.1"/>
    <property type="molecule type" value="Genomic_DNA"/>
</dbReference>
<feature type="compositionally biased region" description="Basic residues" evidence="1">
    <location>
        <begin position="80"/>
        <end position="90"/>
    </location>
</feature>
<feature type="region of interest" description="Disordered" evidence="1">
    <location>
        <begin position="64"/>
        <end position="90"/>
    </location>
</feature>
<protein>
    <recommendedName>
        <fullName evidence="4">ICEBs1 excisionase</fullName>
    </recommendedName>
</protein>
<proteinExistence type="predicted"/>
<reference evidence="3" key="1">
    <citation type="submission" date="2017-04" db="EMBL/GenBank/DDBJ databases">
        <title>Function of individual gut microbiota members based on whole genome sequencing of pure cultures obtained from chicken caecum.</title>
        <authorList>
            <person name="Medvecky M."/>
            <person name="Cejkova D."/>
            <person name="Polansky O."/>
            <person name="Karasova D."/>
            <person name="Kubasova T."/>
            <person name="Cizek A."/>
            <person name="Rychlik I."/>
        </authorList>
    </citation>
    <scope>NUCLEOTIDE SEQUENCE [LARGE SCALE GENOMIC DNA]</scope>
    <source>
        <strain evidence="3">An175</strain>
    </source>
</reference>
<dbReference type="AlphaFoldDB" id="A0A1Y4MWK1"/>
<evidence type="ECO:0008006" key="4">
    <source>
        <dbReference type="Google" id="ProtNLM"/>
    </source>
</evidence>
<dbReference type="Proteomes" id="UP000196386">
    <property type="component" value="Unassembled WGS sequence"/>
</dbReference>
<evidence type="ECO:0000313" key="3">
    <source>
        <dbReference type="Proteomes" id="UP000196386"/>
    </source>
</evidence>
<evidence type="ECO:0000256" key="1">
    <source>
        <dbReference type="SAM" id="MobiDB-lite"/>
    </source>
</evidence>
<feature type="compositionally biased region" description="Basic and acidic residues" evidence="1">
    <location>
        <begin position="70"/>
        <end position="79"/>
    </location>
</feature>
<evidence type="ECO:0000313" key="2">
    <source>
        <dbReference type="EMBL" id="OUP68059.1"/>
    </source>
</evidence>
<comment type="caution">
    <text evidence="2">The sequence shown here is derived from an EMBL/GenBank/DDBJ whole genome shotgun (WGS) entry which is preliminary data.</text>
</comment>
<gene>
    <name evidence="2" type="ORF">B5F11_14955</name>
</gene>
<organism evidence="2 3">
    <name type="scientific">Anaerotruncus colihominis</name>
    <dbReference type="NCBI Taxonomy" id="169435"/>
    <lineage>
        <taxon>Bacteria</taxon>
        <taxon>Bacillati</taxon>
        <taxon>Bacillota</taxon>
        <taxon>Clostridia</taxon>
        <taxon>Eubacteriales</taxon>
        <taxon>Oscillospiraceae</taxon>
        <taxon>Anaerotruncus</taxon>
    </lineage>
</organism>